<comment type="caution">
    <text evidence="1">The sequence shown here is derived from an EMBL/GenBank/DDBJ whole genome shotgun (WGS) entry which is preliminary data.</text>
</comment>
<proteinExistence type="predicted"/>
<dbReference type="Proteomes" id="UP001141552">
    <property type="component" value="Unassembled WGS sequence"/>
</dbReference>
<dbReference type="EMBL" id="JAKUCV010001070">
    <property type="protein sequence ID" value="KAJ4847821.1"/>
    <property type="molecule type" value="Genomic_DNA"/>
</dbReference>
<evidence type="ECO:0000313" key="2">
    <source>
        <dbReference type="Proteomes" id="UP001141552"/>
    </source>
</evidence>
<organism evidence="1 2">
    <name type="scientific">Turnera subulata</name>
    <dbReference type="NCBI Taxonomy" id="218843"/>
    <lineage>
        <taxon>Eukaryota</taxon>
        <taxon>Viridiplantae</taxon>
        <taxon>Streptophyta</taxon>
        <taxon>Embryophyta</taxon>
        <taxon>Tracheophyta</taxon>
        <taxon>Spermatophyta</taxon>
        <taxon>Magnoliopsida</taxon>
        <taxon>eudicotyledons</taxon>
        <taxon>Gunneridae</taxon>
        <taxon>Pentapetalae</taxon>
        <taxon>rosids</taxon>
        <taxon>fabids</taxon>
        <taxon>Malpighiales</taxon>
        <taxon>Passifloraceae</taxon>
        <taxon>Turnera</taxon>
    </lineage>
</organism>
<reference evidence="1" key="1">
    <citation type="submission" date="2022-02" db="EMBL/GenBank/DDBJ databases">
        <authorList>
            <person name="Henning P.M."/>
            <person name="McCubbin A.G."/>
            <person name="Shore J.S."/>
        </authorList>
    </citation>
    <scope>NUCLEOTIDE SEQUENCE</scope>
    <source>
        <strain evidence="1">F60SS</strain>
        <tissue evidence="1">Leaves</tissue>
    </source>
</reference>
<name>A0A9Q0GG86_9ROSI</name>
<dbReference type="PANTHER" id="PTHR33563">
    <property type="match status" value="1"/>
</dbReference>
<sequence>MAVSFLRGESSYPGMQRPWRSRGVAETPTHLVIVMDGLKEFDIEPLRWALENIWVAGCVNVNLIGAMPWLNIPLSSKTSGDVWGVDFEELAMAKERGDQWRSDSKFLKLQAILDLCQQFGVVPQKEVVMGYPLRLSVVEKITSLYATWVVFDRYQLKKDVEFYAEKVPCNMVMMSENDEPVIIRFRGPRSSEEFTPGRFTGLLVTDSS</sequence>
<dbReference type="GO" id="GO:0009073">
    <property type="term" value="P:aromatic amino acid family biosynthetic process"/>
    <property type="evidence" value="ECO:0007669"/>
    <property type="project" value="InterPro"/>
</dbReference>
<dbReference type="OrthoDB" id="1928023at2759"/>
<dbReference type="PANTHER" id="PTHR33563:SF9">
    <property type="entry name" value="USPA DOMAIN-CONTAINING PROTEIN"/>
    <property type="match status" value="1"/>
</dbReference>
<keyword evidence="2" id="KW-1185">Reference proteome</keyword>
<dbReference type="AlphaFoldDB" id="A0A9Q0GG86"/>
<dbReference type="InterPro" id="IPR002812">
    <property type="entry name" value="DHQS"/>
</dbReference>
<gene>
    <name evidence="1" type="ORF">Tsubulata_011772</name>
</gene>
<reference evidence="1" key="2">
    <citation type="journal article" date="2023" name="Plants (Basel)">
        <title>Annotation of the Turnera subulata (Passifloraceae) Draft Genome Reveals the S-Locus Evolved after the Divergence of Turneroideae from Passifloroideae in a Stepwise Manner.</title>
        <authorList>
            <person name="Henning P.M."/>
            <person name="Roalson E.H."/>
            <person name="Mir W."/>
            <person name="McCubbin A.G."/>
            <person name="Shore J.S."/>
        </authorList>
    </citation>
    <scope>NUCLEOTIDE SEQUENCE</scope>
    <source>
        <strain evidence="1">F60SS</strain>
    </source>
</reference>
<dbReference type="GO" id="GO:0003856">
    <property type="term" value="F:3-dehydroquinate synthase activity"/>
    <property type="evidence" value="ECO:0007669"/>
    <property type="project" value="InterPro"/>
</dbReference>
<evidence type="ECO:0000313" key="1">
    <source>
        <dbReference type="EMBL" id="KAJ4847821.1"/>
    </source>
</evidence>
<protein>
    <submittedName>
        <fullName evidence="1">Uncharacterized protein</fullName>
    </submittedName>
</protein>
<dbReference type="GO" id="GO:0016491">
    <property type="term" value="F:oxidoreductase activity"/>
    <property type="evidence" value="ECO:0007669"/>
    <property type="project" value="InterPro"/>
</dbReference>
<accession>A0A9Q0GG86</accession>